<feature type="transmembrane region" description="Helical" evidence="6">
    <location>
        <begin position="90"/>
        <end position="107"/>
    </location>
</feature>
<dbReference type="EMBL" id="FOGZ01000005">
    <property type="protein sequence ID" value="SER66284.1"/>
    <property type="molecule type" value="Genomic_DNA"/>
</dbReference>
<keyword evidence="9" id="KW-1185">Reference proteome</keyword>
<dbReference type="InterPro" id="IPR000412">
    <property type="entry name" value="ABC_2_transport"/>
</dbReference>
<reference evidence="8 9" key="1">
    <citation type="submission" date="2016-10" db="EMBL/GenBank/DDBJ databases">
        <authorList>
            <person name="de Groot N.N."/>
        </authorList>
    </citation>
    <scope>NUCLEOTIDE SEQUENCE [LARGE SCALE GENOMIC DNA]</scope>
    <source>
        <strain evidence="8 9">DSM 16859</strain>
    </source>
</reference>
<keyword evidence="3 6" id="KW-1133">Transmembrane helix</keyword>
<dbReference type="GO" id="GO:0140359">
    <property type="term" value="F:ABC-type transporter activity"/>
    <property type="evidence" value="ECO:0007669"/>
    <property type="project" value="InterPro"/>
</dbReference>
<keyword evidence="5" id="KW-0046">Antibiotic resistance</keyword>
<comment type="subcellular location">
    <subcellularLocation>
        <location evidence="1">Membrane</location>
        <topology evidence="1">Multi-pass membrane protein</topology>
    </subcellularLocation>
</comment>
<proteinExistence type="predicted"/>
<feature type="transmembrane region" description="Helical" evidence="6">
    <location>
        <begin position="59"/>
        <end position="78"/>
    </location>
</feature>
<evidence type="ECO:0000256" key="4">
    <source>
        <dbReference type="ARBA" id="ARBA00023136"/>
    </source>
</evidence>
<keyword evidence="2 6" id="KW-0812">Transmembrane</keyword>
<dbReference type="InterPro" id="IPR013525">
    <property type="entry name" value="ABC2_TM"/>
</dbReference>
<dbReference type="PANTHER" id="PTHR43229">
    <property type="entry name" value="NODULATION PROTEIN J"/>
    <property type="match status" value="1"/>
</dbReference>
<gene>
    <name evidence="8" type="ORF">SAMN05443377_10562</name>
</gene>
<evidence type="ECO:0000256" key="1">
    <source>
        <dbReference type="ARBA" id="ARBA00004141"/>
    </source>
</evidence>
<dbReference type="PANTHER" id="PTHR43229:SF3">
    <property type="entry name" value="ABC-TYPE MULTIDRUG TRANSPORT SYSTEM, PERMEASE COMPONENT"/>
    <property type="match status" value="1"/>
</dbReference>
<dbReference type="InterPro" id="IPR051784">
    <property type="entry name" value="Nod_factor_ABC_transporter"/>
</dbReference>
<feature type="transmembrane region" description="Helical" evidence="6">
    <location>
        <begin position="20"/>
        <end position="38"/>
    </location>
</feature>
<feature type="transmembrane region" description="Helical" evidence="6">
    <location>
        <begin position="136"/>
        <end position="160"/>
    </location>
</feature>
<feature type="domain" description="ABC-2 type transporter transmembrane" evidence="7">
    <location>
        <begin position="51"/>
        <end position="210"/>
    </location>
</feature>
<evidence type="ECO:0000256" key="6">
    <source>
        <dbReference type="SAM" id="Phobius"/>
    </source>
</evidence>
<evidence type="ECO:0000313" key="9">
    <source>
        <dbReference type="Proteomes" id="UP000198815"/>
    </source>
</evidence>
<name>A0A1H9R0P8_9ACTN</name>
<accession>A0A1H9R0P8</accession>
<dbReference type="AlphaFoldDB" id="A0A1H9R0P8"/>
<organism evidence="8 9">
    <name type="scientific">Propionibacterium cyclohexanicum</name>
    <dbReference type="NCBI Taxonomy" id="64702"/>
    <lineage>
        <taxon>Bacteria</taxon>
        <taxon>Bacillati</taxon>
        <taxon>Actinomycetota</taxon>
        <taxon>Actinomycetes</taxon>
        <taxon>Propionibacteriales</taxon>
        <taxon>Propionibacteriaceae</taxon>
        <taxon>Propionibacterium</taxon>
    </lineage>
</organism>
<feature type="transmembrane region" description="Helical" evidence="6">
    <location>
        <begin position="172"/>
        <end position="201"/>
    </location>
</feature>
<protein>
    <submittedName>
        <fullName evidence="8">Lipooligosaccharide transport system permease protein</fullName>
    </submittedName>
</protein>
<dbReference type="GO" id="GO:0046677">
    <property type="term" value="P:response to antibiotic"/>
    <property type="evidence" value="ECO:0007669"/>
    <property type="project" value="UniProtKB-KW"/>
</dbReference>
<dbReference type="STRING" id="64702.SAMN05443377_10562"/>
<feature type="transmembrane region" description="Helical" evidence="6">
    <location>
        <begin position="221"/>
        <end position="244"/>
    </location>
</feature>
<evidence type="ECO:0000259" key="7">
    <source>
        <dbReference type="Pfam" id="PF01061"/>
    </source>
</evidence>
<dbReference type="Pfam" id="PF01061">
    <property type="entry name" value="ABC2_membrane"/>
    <property type="match status" value="1"/>
</dbReference>
<dbReference type="GO" id="GO:0043190">
    <property type="term" value="C:ATP-binding cassette (ABC) transporter complex"/>
    <property type="evidence" value="ECO:0007669"/>
    <property type="project" value="InterPro"/>
</dbReference>
<keyword evidence="4 6" id="KW-0472">Membrane</keyword>
<dbReference type="Proteomes" id="UP000198815">
    <property type="component" value="Unassembled WGS sequence"/>
</dbReference>
<evidence type="ECO:0000256" key="2">
    <source>
        <dbReference type="ARBA" id="ARBA00022692"/>
    </source>
</evidence>
<sequence length="248" mass="27081">MDWTLVFRHELVLSRSQSLWLIPSGALLAVLYQLSLRFGLSRHLASASAAWGYRSYAEFLTPGLVVMAVFNACFTDWIDGSYRKAHLNQFYEAILLTPLSASSVVLGETVHLTLRGVLYALGFLVASRVFGIHSNLVAMALAVPLIGIVFATVGVSIPILVRSRDQLDVARFCGVVMTMFSGVFYPVSVYPKLVCLIVKMFPFWQALNLVHSLDSGNLTGALASGIYLLGLSASLMIIAVMTLMRSQA</sequence>
<evidence type="ECO:0000313" key="8">
    <source>
        <dbReference type="EMBL" id="SER66284.1"/>
    </source>
</evidence>
<evidence type="ECO:0000256" key="5">
    <source>
        <dbReference type="ARBA" id="ARBA00023251"/>
    </source>
</evidence>
<dbReference type="PRINTS" id="PR00164">
    <property type="entry name" value="ABC2TRNSPORT"/>
</dbReference>
<evidence type="ECO:0000256" key="3">
    <source>
        <dbReference type="ARBA" id="ARBA00022989"/>
    </source>
</evidence>